<keyword evidence="3" id="KW-0812">Transmembrane</keyword>
<evidence type="ECO:0000256" key="2">
    <source>
        <dbReference type="ARBA" id="ARBA00022475"/>
    </source>
</evidence>
<evidence type="ECO:0000256" key="1">
    <source>
        <dbReference type="ARBA" id="ARBA00004401"/>
    </source>
</evidence>
<dbReference type="GO" id="GO:0005886">
    <property type="term" value="C:plasma membrane"/>
    <property type="evidence" value="ECO:0007669"/>
    <property type="project" value="UniProtKB-SubCell"/>
</dbReference>
<dbReference type="AlphaFoldDB" id="A0A7U8GR00"/>
<dbReference type="Gene3D" id="1.25.40.10">
    <property type="entry name" value="Tetratricopeptide repeat domain"/>
    <property type="match status" value="1"/>
</dbReference>
<comment type="caution">
    <text evidence="10">The sequence shown here is derived from an EMBL/GenBank/DDBJ whole genome shotgun (WGS) entry which is preliminary data.</text>
</comment>
<keyword evidence="11" id="KW-1185">Reference proteome</keyword>
<keyword evidence="2" id="KW-1003">Cell membrane</keyword>
<dbReference type="Proteomes" id="UP000002171">
    <property type="component" value="Unassembled WGS sequence"/>
</dbReference>
<evidence type="ECO:0000256" key="3">
    <source>
        <dbReference type="ARBA" id="ARBA00022692"/>
    </source>
</evidence>
<dbReference type="SUPFAM" id="SSF48452">
    <property type="entry name" value="TPR-like"/>
    <property type="match status" value="1"/>
</dbReference>
<dbReference type="OrthoDB" id="9789675at2"/>
<evidence type="ECO:0000256" key="6">
    <source>
        <dbReference type="ARBA" id="ARBA00023186"/>
    </source>
</evidence>
<dbReference type="PIRSF" id="PIRSF006170">
    <property type="entry name" value="YfgM"/>
    <property type="match status" value="1"/>
</dbReference>
<dbReference type="Pfam" id="PF09976">
    <property type="entry name" value="TPR_21"/>
    <property type="match status" value="1"/>
</dbReference>
<dbReference type="InterPro" id="IPR018704">
    <property type="entry name" value="SecYEG/CpoB_TPR"/>
</dbReference>
<keyword evidence="6" id="KW-0143">Chaperone</keyword>
<proteinExistence type="inferred from homology"/>
<dbReference type="InterPro" id="IPR011990">
    <property type="entry name" value="TPR-like_helical_dom_sf"/>
</dbReference>
<reference evidence="10 11" key="1">
    <citation type="submission" date="2006-02" db="EMBL/GenBank/DDBJ databases">
        <authorList>
            <person name="Pinhassi J."/>
            <person name="Pedros-Alio C."/>
            <person name="Ferriera S."/>
            <person name="Johnson J."/>
            <person name="Kravitz S."/>
            <person name="Halpern A."/>
            <person name="Remington K."/>
            <person name="Beeson K."/>
            <person name="Tran B."/>
            <person name="Rogers Y.-H."/>
            <person name="Friedman R."/>
            <person name="Venter J.C."/>
        </authorList>
    </citation>
    <scope>NUCLEOTIDE SEQUENCE [LARGE SCALE GENOMIC DNA]</scope>
    <source>
        <strain evidence="10 11">MED92</strain>
    </source>
</reference>
<dbReference type="PANTHER" id="PTHR38035">
    <property type="entry name" value="UPF0070 PROTEIN YFGM"/>
    <property type="match status" value="1"/>
</dbReference>
<protein>
    <recommendedName>
        <fullName evidence="8">Ancillary SecYEG translocon subunit</fullName>
    </recommendedName>
</protein>
<evidence type="ECO:0000256" key="4">
    <source>
        <dbReference type="ARBA" id="ARBA00022989"/>
    </source>
</evidence>
<sequence>MAELRTEEEQIQALKSWWDENGKSLFLGVAVALAAVLGWKGWQSQQAAQAENASVLYQNLLDAVVGALGPQLDDAKLATANHLNGQLKDEYEGSAYANYAAMIMARVAVDQKDLDKAVAELDYVLANQPTESMFILATLRKARIVASQGNVDQALNLVNGAPVGGYKATIEELKGDLYLAQGNTDAARKAYQQASESAAAGSRPLLDMKLNNLAAEES</sequence>
<evidence type="ECO:0000256" key="8">
    <source>
        <dbReference type="ARBA" id="ARBA00024235"/>
    </source>
</evidence>
<dbReference type="InterPro" id="IPR026039">
    <property type="entry name" value="YfgM"/>
</dbReference>
<evidence type="ECO:0000259" key="9">
    <source>
        <dbReference type="Pfam" id="PF09976"/>
    </source>
</evidence>
<dbReference type="EMBL" id="AAOW01000038">
    <property type="protein sequence ID" value="EAR59665.1"/>
    <property type="molecule type" value="Genomic_DNA"/>
</dbReference>
<accession>A0A7U8GR00</accession>
<comment type="similarity">
    <text evidence="7">Belongs to the YfgM family.</text>
</comment>
<gene>
    <name evidence="10" type="ORF">MED92_00600</name>
</gene>
<evidence type="ECO:0000313" key="11">
    <source>
        <dbReference type="Proteomes" id="UP000002171"/>
    </source>
</evidence>
<keyword evidence="4" id="KW-1133">Transmembrane helix</keyword>
<keyword evidence="5" id="KW-0472">Membrane</keyword>
<evidence type="ECO:0000313" key="10">
    <source>
        <dbReference type="EMBL" id="EAR59665.1"/>
    </source>
</evidence>
<evidence type="ECO:0000256" key="5">
    <source>
        <dbReference type="ARBA" id="ARBA00023136"/>
    </source>
</evidence>
<organism evidence="10 11">
    <name type="scientific">Neptuniibacter caesariensis</name>
    <dbReference type="NCBI Taxonomy" id="207954"/>
    <lineage>
        <taxon>Bacteria</taxon>
        <taxon>Pseudomonadati</taxon>
        <taxon>Pseudomonadota</taxon>
        <taxon>Gammaproteobacteria</taxon>
        <taxon>Oceanospirillales</taxon>
        <taxon>Oceanospirillaceae</taxon>
        <taxon>Neptuniibacter</taxon>
    </lineage>
</organism>
<dbReference type="GO" id="GO:0044877">
    <property type="term" value="F:protein-containing complex binding"/>
    <property type="evidence" value="ECO:0007669"/>
    <property type="project" value="InterPro"/>
</dbReference>
<evidence type="ECO:0000256" key="7">
    <source>
        <dbReference type="ARBA" id="ARBA00024197"/>
    </source>
</evidence>
<dbReference type="PANTHER" id="PTHR38035:SF1">
    <property type="entry name" value="ANCILLARY SECYEG TRANSLOCON SUBUNIT"/>
    <property type="match status" value="1"/>
</dbReference>
<feature type="domain" description="Ancillary SecYEG translocon subunit/Cell division coordinator CpoB TPR" evidence="9">
    <location>
        <begin position="15"/>
        <end position="214"/>
    </location>
</feature>
<name>A0A7U8GR00_NEPCE</name>
<comment type="subcellular location">
    <subcellularLocation>
        <location evidence="1">Cell membrane</location>
        <topology evidence="1">Single-pass type II membrane protein</topology>
    </subcellularLocation>
</comment>
<dbReference type="RefSeq" id="WP_007023036.1">
    <property type="nucleotide sequence ID" value="NZ_CH724128.1"/>
</dbReference>